<organism evidence="1 2">
    <name type="scientific">Planoprotostelium fungivorum</name>
    <dbReference type="NCBI Taxonomy" id="1890364"/>
    <lineage>
        <taxon>Eukaryota</taxon>
        <taxon>Amoebozoa</taxon>
        <taxon>Evosea</taxon>
        <taxon>Variosea</taxon>
        <taxon>Cavosteliida</taxon>
        <taxon>Cavosteliaceae</taxon>
        <taxon>Planoprotostelium</taxon>
    </lineage>
</organism>
<dbReference type="InParanoid" id="A0A2P6NM82"/>
<reference evidence="1 2" key="1">
    <citation type="journal article" date="2018" name="Genome Biol. Evol.">
        <title>Multiple Roots of Fruiting Body Formation in Amoebozoa.</title>
        <authorList>
            <person name="Hillmann F."/>
            <person name="Forbes G."/>
            <person name="Novohradska S."/>
            <person name="Ferling I."/>
            <person name="Riege K."/>
            <person name="Groth M."/>
            <person name="Westermann M."/>
            <person name="Marz M."/>
            <person name="Spaller T."/>
            <person name="Winckler T."/>
            <person name="Schaap P."/>
            <person name="Glockner G."/>
        </authorList>
    </citation>
    <scope>NUCLEOTIDE SEQUENCE [LARGE SCALE GENOMIC DNA]</scope>
    <source>
        <strain evidence="1 2">Jena</strain>
    </source>
</reference>
<dbReference type="EMBL" id="MDYQ01000051">
    <property type="protein sequence ID" value="PRP85076.1"/>
    <property type="molecule type" value="Genomic_DNA"/>
</dbReference>
<evidence type="ECO:0000313" key="2">
    <source>
        <dbReference type="Proteomes" id="UP000241769"/>
    </source>
</evidence>
<accession>A0A2P6NM82</accession>
<name>A0A2P6NM82_9EUKA</name>
<protein>
    <submittedName>
        <fullName evidence="1">Uncharacterized protein</fullName>
    </submittedName>
</protein>
<keyword evidence="2" id="KW-1185">Reference proteome</keyword>
<sequence length="182" mass="20585">MANVEKLASTQTIGRHCQGESGAIPYIHFTPQLYQTAQRRGTLLYIDLIPSSIVQGQYGTLDDVLKHSAYQYTPQAITSNPFRLNVKLPQITIQNNRWRLLLRLHAGADLLAYAASTSFELSSTSVAPQIMQTGTRFQKQRAEGPWERYEGKLLDLILSPGNDRLSPLVISLFEELHDQWQM</sequence>
<comment type="caution">
    <text evidence="1">The sequence shown here is derived from an EMBL/GenBank/DDBJ whole genome shotgun (WGS) entry which is preliminary data.</text>
</comment>
<dbReference type="Proteomes" id="UP000241769">
    <property type="component" value="Unassembled WGS sequence"/>
</dbReference>
<evidence type="ECO:0000313" key="1">
    <source>
        <dbReference type="EMBL" id="PRP85076.1"/>
    </source>
</evidence>
<dbReference type="AlphaFoldDB" id="A0A2P6NM82"/>
<gene>
    <name evidence="1" type="ORF">PROFUN_07260</name>
</gene>
<proteinExistence type="predicted"/>